<dbReference type="AlphaFoldDB" id="A0A0L6UCI9"/>
<keyword evidence="6" id="KW-1185">Reference proteome</keyword>
<evidence type="ECO:0000256" key="3">
    <source>
        <dbReference type="SAM" id="MobiDB-lite"/>
    </source>
</evidence>
<comment type="cofactor">
    <cofactor evidence="1">
        <name>a divalent metal cation</name>
        <dbReference type="ChEBI" id="CHEBI:60240"/>
    </cofactor>
</comment>
<dbReference type="GO" id="GO:0046872">
    <property type="term" value="F:metal ion binding"/>
    <property type="evidence" value="ECO:0007669"/>
    <property type="project" value="UniProtKB-KW"/>
</dbReference>
<keyword evidence="2" id="KW-0479">Metal-binding</keyword>
<sequence length="179" mass="20679">MVRCQSQEIWCPIGTVYCRKPRHVSQIMLKYHLCNLVPDGSHKQLGHLVHQQGTGKQPGQPLHEAGKKKKRIKSQASKISVTNSSIIRNCETTLYSFPHPIVNRYSISLTLVCDIKKKFTSYLAAYPGSYHNSYVFSNMQIAQQPEKFFDQNQFLLADSAYKSDWFTLPSYKALRRKFY</sequence>
<gene>
    <name evidence="5" type="ORF">VP01_742g2</name>
</gene>
<evidence type="ECO:0000256" key="2">
    <source>
        <dbReference type="ARBA" id="ARBA00022723"/>
    </source>
</evidence>
<accession>A0A0L6UCI9</accession>
<feature type="region of interest" description="Disordered" evidence="3">
    <location>
        <begin position="49"/>
        <end position="69"/>
    </location>
</feature>
<evidence type="ECO:0000256" key="1">
    <source>
        <dbReference type="ARBA" id="ARBA00001968"/>
    </source>
</evidence>
<comment type="caution">
    <text evidence="5">The sequence shown here is derived from an EMBL/GenBank/DDBJ whole genome shotgun (WGS) entry which is preliminary data.</text>
</comment>
<dbReference type="VEuPathDB" id="FungiDB:VP01_742g2"/>
<dbReference type="Proteomes" id="UP000037035">
    <property type="component" value="Unassembled WGS sequence"/>
</dbReference>
<organism evidence="5 6">
    <name type="scientific">Puccinia sorghi</name>
    <dbReference type="NCBI Taxonomy" id="27349"/>
    <lineage>
        <taxon>Eukaryota</taxon>
        <taxon>Fungi</taxon>
        <taxon>Dikarya</taxon>
        <taxon>Basidiomycota</taxon>
        <taxon>Pucciniomycotina</taxon>
        <taxon>Pucciniomycetes</taxon>
        <taxon>Pucciniales</taxon>
        <taxon>Pucciniaceae</taxon>
        <taxon>Puccinia</taxon>
    </lineage>
</organism>
<evidence type="ECO:0000313" key="5">
    <source>
        <dbReference type="EMBL" id="KNZ46251.1"/>
    </source>
</evidence>
<dbReference type="EMBL" id="LAVV01012861">
    <property type="protein sequence ID" value="KNZ46251.1"/>
    <property type="molecule type" value="Genomic_DNA"/>
</dbReference>
<evidence type="ECO:0000259" key="4">
    <source>
        <dbReference type="Pfam" id="PF13359"/>
    </source>
</evidence>
<evidence type="ECO:0000313" key="6">
    <source>
        <dbReference type="Proteomes" id="UP000037035"/>
    </source>
</evidence>
<proteinExistence type="predicted"/>
<feature type="domain" description="DDE Tnp4" evidence="4">
    <location>
        <begin position="104"/>
        <end position="171"/>
    </location>
</feature>
<dbReference type="OrthoDB" id="2430314at2759"/>
<reference evidence="5 6" key="1">
    <citation type="submission" date="2015-08" db="EMBL/GenBank/DDBJ databases">
        <title>Next Generation Sequencing and Analysis of the Genome of Puccinia sorghi L Schw, the Causal Agent of Maize Common Rust.</title>
        <authorList>
            <person name="Rochi L."/>
            <person name="Burguener G."/>
            <person name="Darino M."/>
            <person name="Turjanski A."/>
            <person name="Kreff E."/>
            <person name="Dieguez M.J."/>
            <person name="Sacco F."/>
        </authorList>
    </citation>
    <scope>NUCLEOTIDE SEQUENCE [LARGE SCALE GENOMIC DNA]</scope>
    <source>
        <strain evidence="5 6">RO10H11247</strain>
    </source>
</reference>
<name>A0A0L6UCI9_9BASI</name>
<dbReference type="InterPro" id="IPR027806">
    <property type="entry name" value="HARBI1_dom"/>
</dbReference>
<dbReference type="Pfam" id="PF13359">
    <property type="entry name" value="DDE_Tnp_4"/>
    <property type="match status" value="1"/>
</dbReference>
<protein>
    <recommendedName>
        <fullName evidence="4">DDE Tnp4 domain-containing protein</fullName>
    </recommendedName>
</protein>